<dbReference type="Pfam" id="PF12729">
    <property type="entry name" value="4HB_MCP_1"/>
    <property type="match status" value="1"/>
</dbReference>
<dbReference type="Proteomes" id="UP001519289">
    <property type="component" value="Unassembled WGS sequence"/>
</dbReference>
<name>A0ABS4JMI9_9FIRM</name>
<evidence type="ECO:0000313" key="7">
    <source>
        <dbReference type="Proteomes" id="UP001519289"/>
    </source>
</evidence>
<dbReference type="Pfam" id="PF00672">
    <property type="entry name" value="HAMP"/>
    <property type="match status" value="1"/>
</dbReference>
<gene>
    <name evidence="6" type="ORF">J2Z79_000121</name>
</gene>
<dbReference type="Gene3D" id="1.10.287.950">
    <property type="entry name" value="Methyl-accepting chemotaxis protein"/>
    <property type="match status" value="1"/>
</dbReference>
<protein>
    <submittedName>
        <fullName evidence="6">Methyl-accepting chemotaxis protein</fullName>
    </submittedName>
</protein>
<evidence type="ECO:0000256" key="1">
    <source>
        <dbReference type="ARBA" id="ARBA00023224"/>
    </source>
</evidence>
<dbReference type="SMART" id="SM00304">
    <property type="entry name" value="HAMP"/>
    <property type="match status" value="1"/>
</dbReference>
<keyword evidence="1 3" id="KW-0807">Transducer</keyword>
<dbReference type="Gene3D" id="6.10.340.10">
    <property type="match status" value="1"/>
</dbReference>
<feature type="domain" description="Methyl-accepting transducer" evidence="4">
    <location>
        <begin position="302"/>
        <end position="552"/>
    </location>
</feature>
<dbReference type="InterPro" id="IPR024478">
    <property type="entry name" value="HlyB_4HB_MCP"/>
</dbReference>
<dbReference type="InterPro" id="IPR004089">
    <property type="entry name" value="MCPsignal_dom"/>
</dbReference>
<proteinExistence type="inferred from homology"/>
<evidence type="ECO:0000259" key="5">
    <source>
        <dbReference type="PROSITE" id="PS50885"/>
    </source>
</evidence>
<sequence>MRFTVRQKLMAGFGSVVVLLGVVAWAGVTSLNETTALYGDVVHRVDAAAMRARDIEAGVQDEGRALASYLLTGESAYADEFETASAEVAAALSELSGLATGETADLVEELRGRVQAYEAVSRNLLKRAHYGQAEASWILSEQLRPLRADVESAVNALKAHTDLMVGNQTRLAHERADQSVYIVVGVSAAAALLGIFASLRVSGAVARTVRDVAAVAERIARGDLSQGQIRAGNDELGDMARAMQRMVERFRELIGSIQHVAGSLMESAQRLAATSAQSASGAQDAAGMAAQISAGAAALTAAAGDVRQIMEGFQQTSHQIAQGAQTTAGEMARATELLTNSARAAAAVAARTDEVSAQTARTEQVAREGAQVVHESLAAMHRIQAAVADSAARMRNLEALSAQIGEITEVISAIADQTNLLALNAAIEAARAGEQGRGFAVVAEEIRRLAERSASATREIAERIASIQSGTADAVAAMETGIQQVEEGSAKATAAGDALDEILAGVRSAAEDVVEIARSVRAMQSDIDRLVESFQTVAALAEEYTAATEEMDASTAQVSSAMEQVDETARANERAAQDVSSFVGQLTAAVGEVASAADGLKGMAAELQASVAALKL</sequence>
<evidence type="ECO:0000256" key="3">
    <source>
        <dbReference type="PROSITE-ProRule" id="PRU00284"/>
    </source>
</evidence>
<dbReference type="PANTHER" id="PTHR32089:SF112">
    <property type="entry name" value="LYSOZYME-LIKE PROTEIN-RELATED"/>
    <property type="match status" value="1"/>
</dbReference>
<dbReference type="PRINTS" id="PR00260">
    <property type="entry name" value="CHEMTRNSDUCR"/>
</dbReference>
<dbReference type="InterPro" id="IPR003660">
    <property type="entry name" value="HAMP_dom"/>
</dbReference>
<accession>A0ABS4JMI9</accession>
<dbReference type="InterPro" id="IPR004090">
    <property type="entry name" value="Chemotax_Me-accpt_rcpt"/>
</dbReference>
<evidence type="ECO:0000256" key="2">
    <source>
        <dbReference type="ARBA" id="ARBA00029447"/>
    </source>
</evidence>
<keyword evidence="7" id="KW-1185">Reference proteome</keyword>
<dbReference type="SUPFAM" id="SSF58104">
    <property type="entry name" value="Methyl-accepting chemotaxis protein (MCP) signaling domain"/>
    <property type="match status" value="1"/>
</dbReference>
<organism evidence="6 7">
    <name type="scientific">Symbiobacterium terraclitae</name>
    <dbReference type="NCBI Taxonomy" id="557451"/>
    <lineage>
        <taxon>Bacteria</taxon>
        <taxon>Bacillati</taxon>
        <taxon>Bacillota</taxon>
        <taxon>Clostridia</taxon>
        <taxon>Eubacteriales</taxon>
        <taxon>Symbiobacteriaceae</taxon>
        <taxon>Symbiobacterium</taxon>
    </lineage>
</organism>
<dbReference type="PROSITE" id="PS50111">
    <property type="entry name" value="CHEMOTAXIS_TRANSDUC_2"/>
    <property type="match status" value="1"/>
</dbReference>
<comment type="similarity">
    <text evidence="2">Belongs to the methyl-accepting chemotaxis (MCP) protein family.</text>
</comment>
<evidence type="ECO:0000259" key="4">
    <source>
        <dbReference type="PROSITE" id="PS50111"/>
    </source>
</evidence>
<dbReference type="SUPFAM" id="SSF158472">
    <property type="entry name" value="HAMP domain-like"/>
    <property type="match status" value="1"/>
</dbReference>
<feature type="domain" description="HAMP" evidence="5">
    <location>
        <begin position="203"/>
        <end position="255"/>
    </location>
</feature>
<dbReference type="PANTHER" id="PTHR32089">
    <property type="entry name" value="METHYL-ACCEPTING CHEMOTAXIS PROTEIN MCPB"/>
    <property type="match status" value="1"/>
</dbReference>
<dbReference type="RefSeq" id="WP_209464903.1">
    <property type="nucleotide sequence ID" value="NZ_JAGGLG010000001.1"/>
</dbReference>
<evidence type="ECO:0000313" key="6">
    <source>
        <dbReference type="EMBL" id="MBP2016748.1"/>
    </source>
</evidence>
<dbReference type="PROSITE" id="PS50885">
    <property type="entry name" value="HAMP"/>
    <property type="match status" value="1"/>
</dbReference>
<dbReference type="EMBL" id="JAGGLG010000001">
    <property type="protein sequence ID" value="MBP2016748.1"/>
    <property type="molecule type" value="Genomic_DNA"/>
</dbReference>
<dbReference type="CDD" id="cd06225">
    <property type="entry name" value="HAMP"/>
    <property type="match status" value="1"/>
</dbReference>
<comment type="caution">
    <text evidence="6">The sequence shown here is derived from an EMBL/GenBank/DDBJ whole genome shotgun (WGS) entry which is preliminary data.</text>
</comment>
<reference evidence="6 7" key="1">
    <citation type="submission" date="2021-03" db="EMBL/GenBank/DDBJ databases">
        <title>Genomic Encyclopedia of Type Strains, Phase IV (KMG-IV): sequencing the most valuable type-strain genomes for metagenomic binning, comparative biology and taxonomic classification.</title>
        <authorList>
            <person name="Goeker M."/>
        </authorList>
    </citation>
    <scope>NUCLEOTIDE SEQUENCE [LARGE SCALE GENOMIC DNA]</scope>
    <source>
        <strain evidence="6 7">DSM 27138</strain>
    </source>
</reference>
<dbReference type="SMART" id="SM00283">
    <property type="entry name" value="MA"/>
    <property type="match status" value="1"/>
</dbReference>
<dbReference type="Pfam" id="PF00015">
    <property type="entry name" value="MCPsignal"/>
    <property type="match status" value="1"/>
</dbReference>